<feature type="compositionally biased region" description="Low complexity" evidence="2">
    <location>
        <begin position="230"/>
        <end position="245"/>
    </location>
</feature>
<name>A0A6P4ZQ09_BRABE</name>
<dbReference type="SMART" id="SM00685">
    <property type="entry name" value="DM14"/>
    <property type="match status" value="4"/>
</dbReference>
<feature type="compositionally biased region" description="Low complexity" evidence="2">
    <location>
        <begin position="138"/>
        <end position="147"/>
    </location>
</feature>
<feature type="compositionally biased region" description="Low complexity" evidence="2">
    <location>
        <begin position="456"/>
        <end position="479"/>
    </location>
</feature>
<organism evidence="4 5">
    <name type="scientific">Branchiostoma belcheri</name>
    <name type="common">Amphioxus</name>
    <dbReference type="NCBI Taxonomy" id="7741"/>
    <lineage>
        <taxon>Eukaryota</taxon>
        <taxon>Metazoa</taxon>
        <taxon>Chordata</taxon>
        <taxon>Cephalochordata</taxon>
        <taxon>Leptocardii</taxon>
        <taxon>Amphioxiformes</taxon>
        <taxon>Branchiostomatidae</taxon>
        <taxon>Branchiostoma</taxon>
    </lineage>
</organism>
<sequence length="977" mass="106572">MFGRKEKKKTRGEDSEFAANLGMLGRAPGMGGMDDDDDDDLEAELAALMGGGAAPTRAKPRKAPVDMSVIDRMAAESMKDVSDDDDDIDENDPDLLAELQALEPGEDTPQPQPSPQPPRGGQSSGLQALLEERRQMYAAAKASAQAKGEGSKVRRFDRGLKTIEGQLKSARAGKPVAEDDIPPPVAVAGAPPSQPEPAQPPPVQPTAVPIQPKVAPIQPTVTPLQPTVAPMQPTVTPMQPTVSPVKPQVAEATPQEPVPMETDSEDKKKLAFIRTRRDQYKLAAQTAKKAGDKQATLKYFKTSKQFDAVISAIESGQPVDLANMPPPPPSLQEVMAQASRQPSSTQQASAPPPAAAPPKTQEAPAASTGVPPPPKSVLEALEQRMEKYKSASDQAKAEGNGSKARRMGRITKQYQDAIKNHKSGKPVDFTELPCPPGYPPIPGVGAAQDDEGPGVPGISVVPPSQPAQPAAQPSGAAGQRSRSKSPQPPGRSRSKSPQPAPKQPVKKSPSGVKSRAQQQLEFLQEKQKQFKMAALRAKTEGDMEHAKMLLRQAKGFDPMIEAAQSGLPVDLTKIPSLPSEPLDTDEFLDSAEEADPSKIGDSEEMYARLAHTLKKQIETCKTSSEQYTHLGDLQEATKLERMGQASRQDLDTVKNAHNHGDPPPRFHYETRTFRLVKINTELLDSDLEVSVLRGVAYPLPSGISEPKDLYTYVKFELPYPHDKPQESSTSTFKGDANPEYKHTEKFRIDRKARSWLGTVKRKAIKFEVFYERGFLRSDKSMGEAQLKLENLENKAEVHEIIDLKDGRKTCGGKLEVKVRQREPLTGKQVQHVQEKWLVIDSVKHRQDGGGAATSPQSSGQSGPNLPSLEVLKFEQKLLERQIQAVKSKGRLVPERSIQVYQEMGQQIIHVQNQLATGGPSVKKAYIRQLEASLTSYHAEAVQWTKQGKKDRAHQALSKKKVVENELMKFKAAAVHTK</sequence>
<dbReference type="KEGG" id="bbel:109480940"/>
<feature type="compositionally biased region" description="Low complexity" evidence="2">
    <location>
        <begin position="357"/>
        <end position="366"/>
    </location>
</feature>
<dbReference type="GO" id="GO:0001227">
    <property type="term" value="F:DNA-binding transcription repressor activity, RNA polymerase II-specific"/>
    <property type="evidence" value="ECO:0007669"/>
    <property type="project" value="InterPro"/>
</dbReference>
<dbReference type="RefSeq" id="XP_019638923.1">
    <property type="nucleotide sequence ID" value="XM_019783364.1"/>
</dbReference>
<dbReference type="GeneID" id="109480940"/>
<feature type="compositionally biased region" description="Acidic residues" evidence="2">
    <location>
        <begin position="82"/>
        <end position="95"/>
    </location>
</feature>
<feature type="compositionally biased region" description="Pro residues" evidence="2">
    <location>
        <begin position="433"/>
        <end position="442"/>
    </location>
</feature>
<protein>
    <submittedName>
        <fullName evidence="5">Coiled-coil and C2 domain-containing protein 1-like isoform X1</fullName>
    </submittedName>
</protein>
<feature type="compositionally biased region" description="Basic and acidic residues" evidence="2">
    <location>
        <begin position="381"/>
        <end position="390"/>
    </location>
</feature>
<reference evidence="5" key="1">
    <citation type="submission" date="2025-08" db="UniProtKB">
        <authorList>
            <consortium name="RefSeq"/>
        </authorList>
    </citation>
    <scope>IDENTIFICATION</scope>
    <source>
        <tissue evidence="5">Gonad</tissue>
    </source>
</reference>
<dbReference type="InterPro" id="IPR000008">
    <property type="entry name" value="C2_dom"/>
</dbReference>
<feature type="compositionally biased region" description="Polar residues" evidence="2">
    <location>
        <begin position="853"/>
        <end position="864"/>
    </location>
</feature>
<evidence type="ECO:0000313" key="5">
    <source>
        <dbReference type="RefSeq" id="XP_019638923.1"/>
    </source>
</evidence>
<gene>
    <name evidence="5" type="primary">LOC109480940</name>
</gene>
<dbReference type="PROSITE" id="PS50004">
    <property type="entry name" value="C2"/>
    <property type="match status" value="1"/>
</dbReference>
<feature type="compositionally biased region" description="Basic residues" evidence="2">
    <location>
        <begin position="1"/>
        <end position="10"/>
    </location>
</feature>
<evidence type="ECO:0000256" key="1">
    <source>
        <dbReference type="ARBA" id="ARBA00010672"/>
    </source>
</evidence>
<dbReference type="AlphaFoldDB" id="A0A6P4ZQ09"/>
<evidence type="ECO:0000256" key="2">
    <source>
        <dbReference type="SAM" id="MobiDB-lite"/>
    </source>
</evidence>
<dbReference type="Proteomes" id="UP000515135">
    <property type="component" value="Unplaced"/>
</dbReference>
<dbReference type="InterPro" id="IPR006608">
    <property type="entry name" value="CC2D1A/B_DM14"/>
</dbReference>
<dbReference type="Gene3D" id="2.60.40.150">
    <property type="entry name" value="C2 domain"/>
    <property type="match status" value="1"/>
</dbReference>
<dbReference type="OrthoDB" id="19996at2759"/>
<feature type="domain" description="C2" evidence="3">
    <location>
        <begin position="658"/>
        <end position="801"/>
    </location>
</feature>
<accession>A0A6P4ZQ09</accession>
<dbReference type="SUPFAM" id="SSF49562">
    <property type="entry name" value="C2 domain (Calcium/lipid-binding domain, CaLB)"/>
    <property type="match status" value="1"/>
</dbReference>
<feature type="compositionally biased region" description="Basic and acidic residues" evidence="2">
    <location>
        <begin position="149"/>
        <end position="161"/>
    </location>
</feature>
<evidence type="ECO:0000313" key="4">
    <source>
        <dbReference type="Proteomes" id="UP000515135"/>
    </source>
</evidence>
<dbReference type="SMART" id="SM00239">
    <property type="entry name" value="C2"/>
    <property type="match status" value="1"/>
</dbReference>
<dbReference type="InterPro" id="IPR035892">
    <property type="entry name" value="C2_domain_sf"/>
</dbReference>
<feature type="compositionally biased region" description="Low complexity" evidence="2">
    <location>
        <begin position="336"/>
        <end position="349"/>
    </location>
</feature>
<feature type="compositionally biased region" description="Pro residues" evidence="2">
    <location>
        <begin position="192"/>
        <end position="204"/>
    </location>
</feature>
<keyword evidence="4" id="KW-1185">Reference proteome</keyword>
<dbReference type="Pfam" id="PF21528">
    <property type="entry name" value="CC2D1A-B_DM14"/>
    <property type="match status" value="4"/>
</dbReference>
<feature type="compositionally biased region" description="Acidic residues" evidence="2">
    <location>
        <begin position="33"/>
        <end position="43"/>
    </location>
</feature>
<dbReference type="PANTHER" id="PTHR13076">
    <property type="entry name" value="COILED-COIL AND C2 DOMAIN-CONTAINING PROTEIN 1-LIKE"/>
    <property type="match status" value="1"/>
</dbReference>
<comment type="similarity">
    <text evidence="1">Belongs to the CC2D1 family.</text>
</comment>
<feature type="region of interest" description="Disordered" evidence="2">
    <location>
        <begin position="845"/>
        <end position="865"/>
    </location>
</feature>
<proteinExistence type="inferred from homology"/>
<evidence type="ECO:0000259" key="3">
    <source>
        <dbReference type="PROSITE" id="PS50004"/>
    </source>
</evidence>
<dbReference type="InterPro" id="IPR039725">
    <property type="entry name" value="CC2D1A/B"/>
</dbReference>
<feature type="region of interest" description="Disordered" evidence="2">
    <location>
        <begin position="1"/>
        <end position="267"/>
    </location>
</feature>
<dbReference type="PANTHER" id="PTHR13076:SF9">
    <property type="entry name" value="COILED-COIL AND C2 DOMAIN-CONTAINING PROTEIN 1-LIKE"/>
    <property type="match status" value="1"/>
</dbReference>
<dbReference type="Pfam" id="PF00168">
    <property type="entry name" value="C2"/>
    <property type="match status" value="1"/>
</dbReference>
<feature type="region of interest" description="Disordered" evidence="2">
    <location>
        <begin position="318"/>
        <end position="521"/>
    </location>
</feature>